<name>A0ABR3GSA1_9PEZI</name>
<keyword evidence="8" id="KW-0378">Hydrolase</keyword>
<accession>A0ABR3GSA1</accession>
<dbReference type="Pfam" id="PF01546">
    <property type="entry name" value="Peptidase_M20"/>
    <property type="match status" value="1"/>
</dbReference>
<evidence type="ECO:0000256" key="11">
    <source>
        <dbReference type="PROSITE-ProRule" id="PRU00221"/>
    </source>
</evidence>
<dbReference type="SUPFAM" id="SSF53187">
    <property type="entry name" value="Zn-dependent exopeptidases"/>
    <property type="match status" value="1"/>
</dbReference>
<evidence type="ECO:0000256" key="3">
    <source>
        <dbReference type="ARBA" id="ARBA00022574"/>
    </source>
</evidence>
<gene>
    <name evidence="16" type="ORF">Q9L58_002223</name>
</gene>
<feature type="transmembrane region" description="Helical" evidence="14">
    <location>
        <begin position="908"/>
        <end position="932"/>
    </location>
</feature>
<dbReference type="PANTHER" id="PTHR43270">
    <property type="entry name" value="BETA-ALA-HIS DIPEPTIDASE"/>
    <property type="match status" value="1"/>
</dbReference>
<sequence>MRGGLSAPGGGQDSEVVSRVGTPLPRFLDNSGNVVSPASGERQDATPTLVHRVNHTRSILSLAVSTNYIYAGSQTGEILIWSIETFQRVATLKGHQGSVLSLFLCEEQSLLFSSAGDAIINVWNSETFENIYTIYSTFDVGDVFCVAYSPALQTAYFGAQNTSIQWYDLKAKDSRPCPGLTSHPSHRSHPFFDSQGPGGGTALPFISPHSNSRLLETDPTNIVQYAHYGYVYCMVLVTLSPASEVGHAGEEVLLSGGGDGAIKMWTLGGEGKGIEELQVFSGGDLGVLSMVAQEGLLYCGLTDGEICIWDLDTCQLVRSVRSHCEDVLTMSIKGNFMFSGSASGYMRKWNQRFECLTRWQSHTGLILTSALTTRNSRLILITGGNDDCVAIWDVSRCETESLAPKSQNDQLLSTLTKLVSFHTISGDPTYTEDCRRGANYLKSLFRRFGATATLLTSEHRNPIVFAKFSTTRKRKGKTILFYGHYDVIRADAASPGGWNTDPFALTGINGYLYGRGVSDNKGPVLAALFAAGELAQQGELASDIVFLIEGEEESGSRGFAEAVRESKEAIGDVDWVLLANSYWLDDEVPCLTYGLRGVVHASVVVQSEKPDLHSGVDGSRLNREPTIDLVNLLAKLTDEKGAITIPGFTDPVRPITPAEEAMYTAITTTLLPKPSWSHLTANEIKNYLMSKWRFPSLTIHRVSVSGPSNATIIPRSASASISLRIVPDQELAAIKECLVNYLHTEYARFGSDNKLSVTIEHEAEPWLGDPENSAFRTLEDAIMEEWSVGEAGERKEKVRPLYIREGGSIPTARFLEKEFGAMAAHLPCGQASDSAHLDNERLRLVNLYKMPSIPRSLARARAGGGGSALGRIAVLAAANIPHLHSRPTTTALDAVLGKPQESPSGGSFWMNVGIAVALVALGGIFAGLTLGLMGQDEIYLQVIEQSGEGAERNHARKVLRLLKRGKHWVLVTLLLSNVITNETLPIVLDRSLGGGWPAVLSSTVLIVIFGEIIPQSVCVRYGLSIGAYLAPWVVGLMYLMYPVAYPTALLLDYILGEDHGTVYKKAGLKTLVTLHKNLGPSPSERLNQDEVTIISAVLDLKDKPVGSIMTPIKDVFTMSSDTVLDEPTMDVILSAGYSRIPIHAPGEPTNFVGMLLVKILITYDPEDGKRVGEFPLATLPETREETSCLDIVNFFQEGKSHMVLVSEAPGENHGAMGVLTLEDVIEELIGEEIIDESDVYIDVHKAIRRINPSPLARRNVSTHYRHTDAAIAATSLTAIATISSDYIADTDEVKPTPEELLLHDDTHPSTRTATPDGSIPPNPRRSSQQASLAGIPEDILPQLKFLGPANHAGNPRQTTSKTVKIKHAGDMVVHAHTESGNSNGMDGSLDRLTQLSVSRTPESGVLLGKKRIARSGSLIERVEHVVGGVPKTVIETTSSSDEEVDPKGRGRKRGGGKGGNSENTPLLG</sequence>
<dbReference type="SUPFAM" id="SSF54631">
    <property type="entry name" value="CBS-domain pair"/>
    <property type="match status" value="1"/>
</dbReference>
<evidence type="ECO:0000256" key="7">
    <source>
        <dbReference type="ARBA" id="ARBA00022737"/>
    </source>
</evidence>
<dbReference type="Pfam" id="PF00400">
    <property type="entry name" value="WD40"/>
    <property type="match status" value="1"/>
</dbReference>
<comment type="caution">
    <text evidence="16">The sequence shown here is derived from an EMBL/GenBank/DDBJ whole genome shotgun (WGS) entry which is preliminary data.</text>
</comment>
<dbReference type="PANTHER" id="PTHR43270:SF8">
    <property type="entry name" value="DI- AND TRIPEPTIDASE DUG2-RELATED"/>
    <property type="match status" value="1"/>
</dbReference>
<dbReference type="InterPro" id="IPR051458">
    <property type="entry name" value="Cyt/Met_Dipeptidase"/>
</dbReference>
<dbReference type="Pfam" id="PF01595">
    <property type="entry name" value="CNNM"/>
    <property type="match status" value="1"/>
</dbReference>
<feature type="transmembrane region" description="Helical" evidence="14">
    <location>
        <begin position="967"/>
        <end position="988"/>
    </location>
</feature>
<feature type="transmembrane region" description="Helical" evidence="14">
    <location>
        <begin position="994"/>
        <end position="1014"/>
    </location>
</feature>
<evidence type="ECO:0000259" key="15">
    <source>
        <dbReference type="PROSITE" id="PS51846"/>
    </source>
</evidence>
<dbReference type="Gene3D" id="3.40.630.10">
    <property type="entry name" value="Zn peptidases"/>
    <property type="match status" value="1"/>
</dbReference>
<evidence type="ECO:0000256" key="9">
    <source>
        <dbReference type="ARBA" id="ARBA00022989"/>
    </source>
</evidence>
<keyword evidence="9 12" id="KW-1133">Transmembrane helix</keyword>
<evidence type="ECO:0000256" key="10">
    <source>
        <dbReference type="ARBA" id="ARBA00023136"/>
    </source>
</evidence>
<dbReference type="PROSITE" id="PS50294">
    <property type="entry name" value="WD_REPEATS_REGION"/>
    <property type="match status" value="1"/>
</dbReference>
<organism evidence="16 17">
    <name type="scientific">Discina gigas</name>
    <dbReference type="NCBI Taxonomy" id="1032678"/>
    <lineage>
        <taxon>Eukaryota</taxon>
        <taxon>Fungi</taxon>
        <taxon>Dikarya</taxon>
        <taxon>Ascomycota</taxon>
        <taxon>Pezizomycotina</taxon>
        <taxon>Pezizomycetes</taxon>
        <taxon>Pezizales</taxon>
        <taxon>Discinaceae</taxon>
        <taxon>Discina</taxon>
    </lineage>
</organism>
<dbReference type="InterPro" id="IPR044751">
    <property type="entry name" value="Ion_transp-like_CBS"/>
</dbReference>
<dbReference type="InterPro" id="IPR001680">
    <property type="entry name" value="WD40_rpt"/>
</dbReference>
<evidence type="ECO:0000313" key="16">
    <source>
        <dbReference type="EMBL" id="KAL0638797.1"/>
    </source>
</evidence>
<dbReference type="InterPro" id="IPR015943">
    <property type="entry name" value="WD40/YVTN_repeat-like_dom_sf"/>
</dbReference>
<dbReference type="PROSITE" id="PS00678">
    <property type="entry name" value="WD_REPEATS_1"/>
    <property type="match status" value="1"/>
</dbReference>
<dbReference type="InterPro" id="IPR002550">
    <property type="entry name" value="CNNM"/>
</dbReference>
<comment type="similarity">
    <text evidence="2">Belongs to the peptidase M20A family.</text>
</comment>
<dbReference type="Pfam" id="PF07687">
    <property type="entry name" value="M20_dimer"/>
    <property type="match status" value="1"/>
</dbReference>
<dbReference type="InterPro" id="IPR036322">
    <property type="entry name" value="WD40_repeat_dom_sf"/>
</dbReference>
<keyword evidence="7" id="KW-0677">Repeat</keyword>
<evidence type="ECO:0000256" key="6">
    <source>
        <dbReference type="ARBA" id="ARBA00022723"/>
    </source>
</evidence>
<evidence type="ECO:0000256" key="12">
    <source>
        <dbReference type="PROSITE-ProRule" id="PRU01193"/>
    </source>
</evidence>
<keyword evidence="10 12" id="KW-0472">Membrane</keyword>
<comment type="subcellular location">
    <subcellularLocation>
        <location evidence="1">Membrane</location>
        <topology evidence="1">Multi-pass membrane protein</topology>
    </subcellularLocation>
</comment>
<dbReference type="Gene3D" id="2.130.10.10">
    <property type="entry name" value="YVTN repeat-like/Quinoprotein amine dehydrogenase"/>
    <property type="match status" value="2"/>
</dbReference>
<keyword evidence="6" id="KW-0479">Metal-binding</keyword>
<evidence type="ECO:0000313" key="17">
    <source>
        <dbReference type="Proteomes" id="UP001447188"/>
    </source>
</evidence>
<feature type="repeat" description="WD" evidence="11">
    <location>
        <begin position="52"/>
        <end position="91"/>
    </location>
</feature>
<feature type="repeat" description="WD" evidence="11">
    <location>
        <begin position="92"/>
        <end position="133"/>
    </location>
</feature>
<dbReference type="InterPro" id="IPR002933">
    <property type="entry name" value="Peptidase_M20"/>
</dbReference>
<keyword evidence="4" id="KW-0645">Protease</keyword>
<dbReference type="Gene3D" id="3.30.70.360">
    <property type="match status" value="1"/>
</dbReference>
<evidence type="ECO:0000256" key="14">
    <source>
        <dbReference type="SAM" id="Phobius"/>
    </source>
</evidence>
<evidence type="ECO:0000256" key="5">
    <source>
        <dbReference type="ARBA" id="ARBA00022692"/>
    </source>
</evidence>
<keyword evidence="3 11" id="KW-0853">WD repeat</keyword>
<evidence type="ECO:0000256" key="4">
    <source>
        <dbReference type="ARBA" id="ARBA00022670"/>
    </source>
</evidence>
<evidence type="ECO:0000256" key="2">
    <source>
        <dbReference type="ARBA" id="ARBA00006247"/>
    </source>
</evidence>
<evidence type="ECO:0000256" key="8">
    <source>
        <dbReference type="ARBA" id="ARBA00022801"/>
    </source>
</evidence>
<proteinExistence type="inferred from homology"/>
<keyword evidence="17" id="KW-1185">Reference proteome</keyword>
<dbReference type="SUPFAM" id="SSF50978">
    <property type="entry name" value="WD40 repeat-like"/>
    <property type="match status" value="1"/>
</dbReference>
<evidence type="ECO:0000256" key="1">
    <source>
        <dbReference type="ARBA" id="ARBA00004141"/>
    </source>
</evidence>
<dbReference type="InterPro" id="IPR011650">
    <property type="entry name" value="Peptidase_M20_dimer"/>
</dbReference>
<dbReference type="CDD" id="cd04590">
    <property type="entry name" value="CBS_pair_CorC_HlyC_assoc"/>
    <property type="match status" value="1"/>
</dbReference>
<dbReference type="Gene3D" id="3.10.580.10">
    <property type="entry name" value="CBS-domain"/>
    <property type="match status" value="1"/>
</dbReference>
<dbReference type="Proteomes" id="UP001447188">
    <property type="component" value="Unassembled WGS sequence"/>
</dbReference>
<dbReference type="SMART" id="SM00320">
    <property type="entry name" value="WD40"/>
    <property type="match status" value="7"/>
</dbReference>
<feature type="domain" description="CNNM transmembrane" evidence="15">
    <location>
        <begin position="904"/>
        <end position="1090"/>
    </location>
</feature>
<dbReference type="EMBL" id="JBBBZM010000018">
    <property type="protein sequence ID" value="KAL0638797.1"/>
    <property type="molecule type" value="Genomic_DNA"/>
</dbReference>
<reference evidence="16 17" key="1">
    <citation type="submission" date="2024-02" db="EMBL/GenBank/DDBJ databases">
        <title>Discinaceae phylogenomics.</title>
        <authorList>
            <person name="Dirks A.C."/>
            <person name="James T.Y."/>
        </authorList>
    </citation>
    <scope>NUCLEOTIDE SEQUENCE [LARGE SCALE GENOMIC DNA]</scope>
    <source>
        <strain evidence="16 17">ACD0624</strain>
    </source>
</reference>
<dbReference type="InterPro" id="IPR046342">
    <property type="entry name" value="CBS_dom_sf"/>
</dbReference>
<dbReference type="PROSITE" id="PS50082">
    <property type="entry name" value="WD_REPEATS_2"/>
    <property type="match status" value="2"/>
</dbReference>
<feature type="region of interest" description="Disordered" evidence="13">
    <location>
        <begin position="1431"/>
        <end position="1468"/>
    </location>
</feature>
<dbReference type="InterPro" id="IPR019775">
    <property type="entry name" value="WD40_repeat_CS"/>
</dbReference>
<dbReference type="PROSITE" id="PS51846">
    <property type="entry name" value="CNNM"/>
    <property type="match status" value="1"/>
</dbReference>
<keyword evidence="5 12" id="KW-0812">Transmembrane</keyword>
<protein>
    <recommendedName>
        <fullName evidence="15">CNNM transmembrane domain-containing protein</fullName>
    </recommendedName>
</protein>
<feature type="region of interest" description="Disordered" evidence="13">
    <location>
        <begin position="1301"/>
        <end position="1331"/>
    </location>
</feature>
<feature type="transmembrane region" description="Helical" evidence="14">
    <location>
        <begin position="1021"/>
        <end position="1041"/>
    </location>
</feature>
<evidence type="ECO:0000256" key="13">
    <source>
        <dbReference type="SAM" id="MobiDB-lite"/>
    </source>
</evidence>